<feature type="region of interest" description="Disordered" evidence="1">
    <location>
        <begin position="72"/>
        <end position="110"/>
    </location>
</feature>
<feature type="region of interest" description="Disordered" evidence="1">
    <location>
        <begin position="1"/>
        <end position="20"/>
    </location>
</feature>
<dbReference type="EMBL" id="WIGM01000368">
    <property type="protein sequence ID" value="KAF6827456.1"/>
    <property type="molecule type" value="Genomic_DNA"/>
</dbReference>
<reference evidence="2" key="1">
    <citation type="journal article" date="2020" name="Phytopathology">
        <title>Genome Sequence Resources of Colletotrichum truncatum, C. plurivorum, C. musicola, and C. sojae: Four Species Pathogenic to Soybean (Glycine max).</title>
        <authorList>
            <person name="Rogerio F."/>
            <person name="Boufleur T.R."/>
            <person name="Ciampi-Guillardi M."/>
            <person name="Sukno S.A."/>
            <person name="Thon M.R."/>
            <person name="Massola Junior N.S."/>
            <person name="Baroncelli R."/>
        </authorList>
    </citation>
    <scope>NUCLEOTIDE SEQUENCE</scope>
    <source>
        <strain evidence="2">LFN0074</strain>
    </source>
</reference>
<organism evidence="2 3">
    <name type="scientific">Colletotrichum musicola</name>
    <dbReference type="NCBI Taxonomy" id="2175873"/>
    <lineage>
        <taxon>Eukaryota</taxon>
        <taxon>Fungi</taxon>
        <taxon>Dikarya</taxon>
        <taxon>Ascomycota</taxon>
        <taxon>Pezizomycotina</taxon>
        <taxon>Sordariomycetes</taxon>
        <taxon>Hypocreomycetidae</taxon>
        <taxon>Glomerellales</taxon>
        <taxon>Glomerellaceae</taxon>
        <taxon>Colletotrichum</taxon>
        <taxon>Colletotrichum orchidearum species complex</taxon>
    </lineage>
</organism>
<feature type="compositionally biased region" description="Basic and acidic residues" evidence="1">
    <location>
        <begin position="82"/>
        <end position="91"/>
    </location>
</feature>
<dbReference type="AlphaFoldDB" id="A0A8H6KB43"/>
<evidence type="ECO:0000256" key="1">
    <source>
        <dbReference type="SAM" id="MobiDB-lite"/>
    </source>
</evidence>
<accession>A0A8H6KB43</accession>
<protein>
    <submittedName>
        <fullName evidence="2">Uncharacterized protein</fullName>
    </submittedName>
</protein>
<sequence>MKVDLCEGGSPRATSRAEGPWTAEAWWSRRFCISRPVPHRTASPVEEVGRNGEKQTAAYSLLADVTELRDVMTESRTSLSIRDGKEGDGPRTRQNSGLKTDTESTPDIEN</sequence>
<evidence type="ECO:0000313" key="3">
    <source>
        <dbReference type="Proteomes" id="UP000639643"/>
    </source>
</evidence>
<comment type="caution">
    <text evidence="2">The sequence shown here is derived from an EMBL/GenBank/DDBJ whole genome shotgun (WGS) entry which is preliminary data.</text>
</comment>
<gene>
    <name evidence="2" type="ORF">CMUS01_09008</name>
</gene>
<dbReference type="Proteomes" id="UP000639643">
    <property type="component" value="Unassembled WGS sequence"/>
</dbReference>
<proteinExistence type="predicted"/>
<name>A0A8H6KB43_9PEZI</name>
<feature type="compositionally biased region" description="Polar residues" evidence="1">
    <location>
        <begin position="92"/>
        <end position="103"/>
    </location>
</feature>
<evidence type="ECO:0000313" key="2">
    <source>
        <dbReference type="EMBL" id="KAF6827456.1"/>
    </source>
</evidence>
<keyword evidence="3" id="KW-1185">Reference proteome</keyword>